<feature type="transmembrane region" description="Helical" evidence="2">
    <location>
        <begin position="19"/>
        <end position="38"/>
    </location>
</feature>
<proteinExistence type="predicted"/>
<keyword evidence="2" id="KW-0812">Transmembrane</keyword>
<organism evidence="3 4">
    <name type="scientific">Dactylosporangium sucinum</name>
    <dbReference type="NCBI Taxonomy" id="1424081"/>
    <lineage>
        <taxon>Bacteria</taxon>
        <taxon>Bacillati</taxon>
        <taxon>Actinomycetota</taxon>
        <taxon>Actinomycetes</taxon>
        <taxon>Micromonosporales</taxon>
        <taxon>Micromonosporaceae</taxon>
        <taxon>Dactylosporangium</taxon>
    </lineage>
</organism>
<comment type="caution">
    <text evidence="3">The sequence shown here is derived from an EMBL/GenBank/DDBJ whole genome shotgun (WGS) entry which is preliminary data.</text>
</comment>
<keyword evidence="2" id="KW-0472">Membrane</keyword>
<dbReference type="RefSeq" id="WP_190250536.1">
    <property type="nucleotide sequence ID" value="NZ_BMPI01000013.1"/>
</dbReference>
<evidence type="ECO:0008006" key="5">
    <source>
        <dbReference type="Google" id="ProtNLM"/>
    </source>
</evidence>
<evidence type="ECO:0000313" key="3">
    <source>
        <dbReference type="EMBL" id="GGM27665.1"/>
    </source>
</evidence>
<keyword evidence="4" id="KW-1185">Reference proteome</keyword>
<accession>A0A917TLI7</accession>
<feature type="transmembrane region" description="Helical" evidence="2">
    <location>
        <begin position="58"/>
        <end position="78"/>
    </location>
</feature>
<evidence type="ECO:0000256" key="1">
    <source>
        <dbReference type="SAM" id="MobiDB-lite"/>
    </source>
</evidence>
<protein>
    <recommendedName>
        <fullName evidence="5">DUF2637 domain-containing protein</fullName>
    </recommendedName>
</protein>
<keyword evidence="2" id="KW-1133">Transmembrane helix</keyword>
<evidence type="ECO:0000313" key="4">
    <source>
        <dbReference type="Proteomes" id="UP000642070"/>
    </source>
</evidence>
<evidence type="ECO:0000256" key="2">
    <source>
        <dbReference type="SAM" id="Phobius"/>
    </source>
</evidence>
<feature type="region of interest" description="Disordered" evidence="1">
    <location>
        <begin position="147"/>
        <end position="223"/>
    </location>
</feature>
<reference evidence="3" key="1">
    <citation type="journal article" date="2014" name="Int. J. Syst. Evol. Microbiol.">
        <title>Complete genome sequence of Corynebacterium casei LMG S-19264T (=DSM 44701T), isolated from a smear-ripened cheese.</title>
        <authorList>
            <consortium name="US DOE Joint Genome Institute (JGI-PGF)"/>
            <person name="Walter F."/>
            <person name="Albersmeier A."/>
            <person name="Kalinowski J."/>
            <person name="Ruckert C."/>
        </authorList>
    </citation>
    <scope>NUCLEOTIDE SEQUENCE</scope>
    <source>
        <strain evidence="3">JCM 19831</strain>
    </source>
</reference>
<dbReference type="Proteomes" id="UP000642070">
    <property type="component" value="Unassembled WGS sequence"/>
</dbReference>
<reference evidence="3" key="2">
    <citation type="submission" date="2020-09" db="EMBL/GenBank/DDBJ databases">
        <authorList>
            <person name="Sun Q."/>
            <person name="Ohkuma M."/>
        </authorList>
    </citation>
    <scope>NUCLEOTIDE SEQUENCE</scope>
    <source>
        <strain evidence="3">JCM 19831</strain>
    </source>
</reference>
<dbReference type="EMBL" id="BMPI01000013">
    <property type="protein sequence ID" value="GGM27665.1"/>
    <property type="molecule type" value="Genomic_DNA"/>
</dbReference>
<name>A0A917TLI7_9ACTN</name>
<gene>
    <name evidence="3" type="ORF">GCM10007977_031130</name>
</gene>
<dbReference type="AlphaFoldDB" id="A0A917TLI7"/>
<feature type="transmembrane region" description="Helical" evidence="2">
    <location>
        <begin position="90"/>
        <end position="109"/>
    </location>
</feature>
<feature type="compositionally biased region" description="Low complexity" evidence="1">
    <location>
        <begin position="205"/>
        <end position="219"/>
    </location>
</feature>
<sequence>MTTNHTTARPAAKRGTERLTDGILVVIVLLVGVMAGAASFTHVHDWTIDNSPADTADWIGWANAVITELIPTAALIVIARRRKTGASIGYPMFLLVVAVGFSLTAQLAVAVPTVFGWLVSALPALAFFALSKLVFSVSKPSHEPLAPAPDTIAPAPSIHDTAPATVLPVASPPTAALTTPDVPEHTSTDSTEATPGAVQPPQHDTSPQTAPATTPALPARPIEEPDVRDLLPGARVIATAHRQATGEPITQNQLAVRMKVPTTVARDLLTYLTDQPAITHAHNGAPVTANH</sequence>
<feature type="transmembrane region" description="Helical" evidence="2">
    <location>
        <begin position="115"/>
        <end position="135"/>
    </location>
</feature>